<evidence type="ECO:0000313" key="3">
    <source>
        <dbReference type="Proteomes" id="UP000195569"/>
    </source>
</evidence>
<reference evidence="2" key="1">
    <citation type="submission" date="2016-12" db="EMBL/GenBank/DDBJ databases">
        <authorList>
            <person name="Moulin L."/>
        </authorList>
    </citation>
    <scope>NUCLEOTIDE SEQUENCE [LARGE SCALE GENOMIC DNA]</scope>
    <source>
        <strain evidence="2">STM 7183</strain>
    </source>
</reference>
<dbReference type="InterPro" id="IPR034904">
    <property type="entry name" value="FSCA_dom_sf"/>
</dbReference>
<dbReference type="EMBL" id="CYGY02000030">
    <property type="protein sequence ID" value="SIT41471.1"/>
    <property type="molecule type" value="Genomic_DNA"/>
</dbReference>
<dbReference type="PANTHER" id="PTHR42831">
    <property type="entry name" value="FE-S PROTEIN MATURATION AUXILIARY FACTOR YITW"/>
    <property type="match status" value="1"/>
</dbReference>
<evidence type="ECO:0000259" key="1">
    <source>
        <dbReference type="Pfam" id="PF01883"/>
    </source>
</evidence>
<dbReference type="Gene3D" id="3.30.300.130">
    <property type="entry name" value="Fe-S cluster assembly (FSCA)"/>
    <property type="match status" value="1"/>
</dbReference>
<dbReference type="NCBIfam" id="TIGR02945">
    <property type="entry name" value="SUF_assoc"/>
    <property type="match status" value="1"/>
</dbReference>
<organism evidence="2 3">
    <name type="scientific">Paraburkholderia piptadeniae</name>
    <dbReference type="NCBI Taxonomy" id="1701573"/>
    <lineage>
        <taxon>Bacteria</taxon>
        <taxon>Pseudomonadati</taxon>
        <taxon>Pseudomonadota</taxon>
        <taxon>Betaproteobacteria</taxon>
        <taxon>Burkholderiales</taxon>
        <taxon>Burkholderiaceae</taxon>
        <taxon>Paraburkholderia</taxon>
    </lineage>
</organism>
<dbReference type="Proteomes" id="UP000195569">
    <property type="component" value="Unassembled WGS sequence"/>
</dbReference>
<feature type="domain" description="MIP18 family-like" evidence="1">
    <location>
        <begin position="28"/>
        <end position="100"/>
    </location>
</feature>
<dbReference type="InterPro" id="IPR014291">
    <property type="entry name" value="SUF_FeS_clus_asmbl-assoc"/>
</dbReference>
<protein>
    <submittedName>
        <fullName evidence="2">FeS assembly SUF system protein</fullName>
    </submittedName>
</protein>
<dbReference type="InterPro" id="IPR052339">
    <property type="entry name" value="Fe-S_Maturation_MIP18"/>
</dbReference>
<dbReference type="InterPro" id="IPR002744">
    <property type="entry name" value="MIP18-like"/>
</dbReference>
<dbReference type="Pfam" id="PF01883">
    <property type="entry name" value="FeS_assembly_P"/>
    <property type="match status" value="1"/>
</dbReference>
<dbReference type="SUPFAM" id="SSF117916">
    <property type="entry name" value="Fe-S cluster assembly (FSCA) domain-like"/>
    <property type="match status" value="1"/>
</dbReference>
<sequence length="123" mass="13781">MRRKDMTGFDWFKRADALESGDGDLRLRVIEALRTVFDPEIPVNIYDLGLVYDMDVDDEAGTVAIRMTLTAPGCPVAQTFPATVEDAVYSVTGVNSVRVELVWEPPWTKERMSEAARLQLGML</sequence>
<name>A0A1N7S267_9BURK</name>
<comment type="caution">
    <text evidence="2">The sequence shown here is derived from an EMBL/GenBank/DDBJ whole genome shotgun (WGS) entry which is preliminary data.</text>
</comment>
<evidence type="ECO:0000313" key="2">
    <source>
        <dbReference type="EMBL" id="SIT41471.1"/>
    </source>
</evidence>
<accession>A0A1N7S267</accession>
<gene>
    <name evidence="2" type="ORF">BN2476_300022</name>
</gene>
<dbReference type="PANTHER" id="PTHR42831:SF1">
    <property type="entry name" value="FE-S PROTEIN MATURATION AUXILIARY FACTOR YITW"/>
    <property type="match status" value="1"/>
</dbReference>
<keyword evidence="3" id="KW-1185">Reference proteome</keyword>
<dbReference type="AlphaFoldDB" id="A0A1N7S267"/>
<proteinExistence type="predicted"/>